<evidence type="ECO:0000313" key="8">
    <source>
        <dbReference type="Proteomes" id="UP000035740"/>
    </source>
</evidence>
<sequence length="682" mass="77049">MSTGSSIGVSTMKPCCRALISSRNPFIFRVSRNSVVINDSSTKRCYRPNHRLRWYRYDHCTSNVVGNKCRNDSNRRGFYDSGSNSGRARVFKRCRGNDRGRGVSVIVNVASDVRDHSTSLPSSLCGSRVNGKSFGRYYIQGGVNVDLKPLVIEKIEDDAGLGVEEKEKEDRNRIGVNKNDTDEVEVSPHERKLSEIEEEAWELLRSSIVNYCGNPVGTVAANDLSDNQQLNYDQVFIRDFVPSALAFLLNGEGDIVKNFLLHTLQLQSWEKTVDCYSPGQGLMPASFKVRPVPLDGKEGAFKEVLDPDFGESAIGRVAPVDSGLWWIILLRAYGKITGDYSVQERVDVQTGIRLILNLCLTNGFDMFPTLLVTDGSCMIDRRMGIHGHPLEIQALFYSALRCSLEMLAVNDGTKNLVATINNRLSALSFHIREHYWVDIKKLNEIYRYNTEEYSTDAINKFNIYPEQIPSWLGDWIPEHGGYLIGNLQPAHMDFRFFTLGNLWSIISSLGTPQQNKSVLNLIEAKWDDLVADMPLKICYPALESEEWRIITGCDPKNTPWSYHNGGSWPTLLWQFTLACIKMKRPELAEKAIALAEKRLSVDKWPEYYDTKKGRFIGKQARLFQTWTVAGYLTSKLLLEKPDAASALIFDEDYELLEICVCSLSKGGRKKCSPGVTRRQHTP</sequence>
<dbReference type="GO" id="GO:0033926">
    <property type="term" value="F:endo-alpha-N-acetylgalactosaminidase activity"/>
    <property type="evidence" value="ECO:0007669"/>
    <property type="project" value="UniProtKB-UniRule"/>
</dbReference>
<dbReference type="GO" id="GO:0004575">
    <property type="term" value="F:sucrose alpha-glucosidase activity"/>
    <property type="evidence" value="ECO:0007669"/>
    <property type="project" value="EnsemblPlants"/>
</dbReference>
<gene>
    <name evidence="7" type="ORF">BVRB_007210</name>
</gene>
<dbReference type="GO" id="GO:0007623">
    <property type="term" value="P:circadian rhythm"/>
    <property type="evidence" value="ECO:0007669"/>
    <property type="project" value="EnsemblPlants"/>
</dbReference>
<dbReference type="AlphaFoldDB" id="A0A0J8B6Y9"/>
<organism evidence="7 8">
    <name type="scientific">Beta vulgaris subsp. vulgaris</name>
    <name type="common">Beet</name>
    <dbReference type="NCBI Taxonomy" id="3555"/>
    <lineage>
        <taxon>Eukaryota</taxon>
        <taxon>Viridiplantae</taxon>
        <taxon>Streptophyta</taxon>
        <taxon>Embryophyta</taxon>
        <taxon>Tracheophyta</taxon>
        <taxon>Spermatophyta</taxon>
        <taxon>Magnoliopsida</taxon>
        <taxon>eudicotyledons</taxon>
        <taxon>Gunneridae</taxon>
        <taxon>Pentapetalae</taxon>
        <taxon>Caryophyllales</taxon>
        <taxon>Chenopodiaceae</taxon>
        <taxon>Betoideae</taxon>
        <taxon>Beta</taxon>
    </lineage>
</organism>
<dbReference type="InterPro" id="IPR012341">
    <property type="entry name" value="6hp_glycosidase-like_sf"/>
</dbReference>
<dbReference type="ExpressionAtlas" id="A0A0J8B6Y9">
    <property type="expression patterns" value="baseline"/>
</dbReference>
<dbReference type="PANTHER" id="PTHR31916">
    <property type="match status" value="1"/>
</dbReference>
<dbReference type="EMBL" id="KQ090455">
    <property type="protein sequence ID" value="KMS95537.1"/>
    <property type="molecule type" value="Genomic_DNA"/>
</dbReference>
<dbReference type="FunFam" id="1.50.10.10:FF:000001">
    <property type="entry name" value="probable alkaline/neutral invertase B"/>
    <property type="match status" value="1"/>
</dbReference>
<evidence type="ECO:0000313" key="7">
    <source>
        <dbReference type="EMBL" id="KMS95537.1"/>
    </source>
</evidence>
<dbReference type="GO" id="GO:0005739">
    <property type="term" value="C:mitochondrion"/>
    <property type="evidence" value="ECO:0007669"/>
    <property type="project" value="EnsemblPlants"/>
</dbReference>
<dbReference type="GO" id="GO:0010029">
    <property type="term" value="P:regulation of seed germination"/>
    <property type="evidence" value="ECO:0007669"/>
    <property type="project" value="EnsemblPlants"/>
</dbReference>
<dbReference type="GO" id="GO:0048510">
    <property type="term" value="P:regulation of timing of transition from vegetative to reproductive phase"/>
    <property type="evidence" value="ECO:0007669"/>
    <property type="project" value="EnsemblPlants"/>
</dbReference>
<evidence type="ECO:0000256" key="6">
    <source>
        <dbReference type="RuleBase" id="RU367047"/>
    </source>
</evidence>
<keyword evidence="5 6" id="KW-0326">Glycosidase</keyword>
<dbReference type="KEGG" id="bvg:104884264"/>
<dbReference type="EC" id="3.2.1.26" evidence="6"/>
<dbReference type="Pfam" id="PF12899">
    <property type="entry name" value="Glyco_hydro_100"/>
    <property type="match status" value="1"/>
</dbReference>
<reference evidence="7 8" key="1">
    <citation type="journal article" date="2014" name="Nature">
        <title>The genome of the recently domesticated crop plant sugar beet (Beta vulgaris).</title>
        <authorList>
            <person name="Dohm J.C."/>
            <person name="Minoche A.E."/>
            <person name="Holtgrawe D."/>
            <person name="Capella-Gutierrez S."/>
            <person name="Zakrzewski F."/>
            <person name="Tafer H."/>
            <person name="Rupp O."/>
            <person name="Sorensen T.R."/>
            <person name="Stracke R."/>
            <person name="Reinhardt R."/>
            <person name="Goesmann A."/>
            <person name="Kraft T."/>
            <person name="Schulz B."/>
            <person name="Stadler P.F."/>
            <person name="Schmidt T."/>
            <person name="Gabaldon T."/>
            <person name="Lehrach H."/>
            <person name="Weisshaar B."/>
            <person name="Himmelbauer H."/>
        </authorList>
    </citation>
    <scope>NUCLEOTIDE SEQUENCE [LARGE SCALE GENOMIC DNA]</scope>
    <source>
        <tissue evidence="7">Taproot</tissue>
    </source>
</reference>
<accession>A0A0J8B6Y9</accession>
<dbReference type="Gene3D" id="1.50.10.10">
    <property type="match status" value="1"/>
</dbReference>
<dbReference type="OMA" id="YRYDHCT"/>
<evidence type="ECO:0000256" key="4">
    <source>
        <dbReference type="ARBA" id="ARBA00023277"/>
    </source>
</evidence>
<dbReference type="GO" id="GO:0005987">
    <property type="term" value="P:sucrose catabolic process"/>
    <property type="evidence" value="ECO:0007669"/>
    <property type="project" value="TreeGrafter"/>
</dbReference>
<dbReference type="Gramene" id="KMS95537">
    <property type="protein sequence ID" value="KMS95537"/>
    <property type="gene ID" value="BVRB_007210"/>
</dbReference>
<dbReference type="OrthoDB" id="1848038at2759"/>
<evidence type="ECO:0000256" key="3">
    <source>
        <dbReference type="ARBA" id="ARBA00022801"/>
    </source>
</evidence>
<dbReference type="Proteomes" id="UP000035740">
    <property type="component" value="Unassembled WGS sequence"/>
</dbReference>
<evidence type="ECO:0000256" key="5">
    <source>
        <dbReference type="ARBA" id="ARBA00023295"/>
    </source>
</evidence>
<keyword evidence="4 6" id="KW-0119">Carbohydrate metabolism</keyword>
<protein>
    <recommendedName>
        <fullName evidence="6">Alkaline/neutral invertase</fullName>
        <ecNumber evidence="6">3.2.1.26</ecNumber>
    </recommendedName>
</protein>
<evidence type="ECO:0000256" key="2">
    <source>
        <dbReference type="ARBA" id="ARBA00007671"/>
    </source>
</evidence>
<dbReference type="SUPFAM" id="SSF48208">
    <property type="entry name" value="Six-hairpin glycosidases"/>
    <property type="match status" value="1"/>
</dbReference>
<proteinExistence type="inferred from homology"/>
<keyword evidence="3 6" id="KW-0378">Hydrolase</keyword>
<comment type="catalytic activity">
    <reaction evidence="1 6">
        <text>Hydrolysis of terminal non-reducing beta-D-fructofuranoside residues in beta-D-fructofuranosides.</text>
        <dbReference type="EC" id="3.2.1.26"/>
    </reaction>
</comment>
<dbReference type="InterPro" id="IPR024746">
    <property type="entry name" value="Glyco_hydro_100"/>
</dbReference>
<evidence type="ECO:0000256" key="1">
    <source>
        <dbReference type="ARBA" id="ARBA00000094"/>
    </source>
</evidence>
<comment type="function">
    <text evidence="6">Invertase that cleaves sucrose into glucose and fructose.</text>
</comment>
<dbReference type="PANTHER" id="PTHR31916:SF49">
    <property type="entry name" value="ALKALINE_NEUTRAL INVERTASE C, MITOCHONDRIAL"/>
    <property type="match status" value="1"/>
</dbReference>
<keyword evidence="8" id="KW-1185">Reference proteome</keyword>
<dbReference type="InterPro" id="IPR008928">
    <property type="entry name" value="6-hairpin_glycosidase_sf"/>
</dbReference>
<name>A0A0J8B6Y9_BETVV</name>
<dbReference type="eggNOG" id="ENOG502QT23">
    <property type="taxonomic scope" value="Eukaryota"/>
</dbReference>
<comment type="similarity">
    <text evidence="2 6">Belongs to the glycosyl hydrolase 100 family.</text>
</comment>